<sequence length="153" mass="17600">MDKRGTRGLAIGLLLSAICIFAFQYLNLKDTEPSTPTTNTNINEAKLEKLQNEVQDWQTKYEELEKKQINEKKKEAEEEDKEEPTSVEILIKEGMSSKEISDHLAAAGIVHDSEDFNDYLEAKELQTKVRTGKFKMDKDLSYQEISEILTRQK</sequence>
<feature type="coiled-coil region" evidence="1">
    <location>
        <begin position="40"/>
        <end position="82"/>
    </location>
</feature>
<keyword evidence="3" id="KW-1185">Reference proteome</keyword>
<dbReference type="STRING" id="217031.ABB05_03725"/>
<dbReference type="Proteomes" id="UP000077881">
    <property type="component" value="Unassembled WGS sequence"/>
</dbReference>
<dbReference type="AlphaFoldDB" id="A0A178A3A7"/>
<dbReference type="OrthoDB" id="2138957at2"/>
<protein>
    <recommendedName>
        <fullName evidence="4">Endolytic transglycosylase MltG</fullName>
    </recommendedName>
</protein>
<accession>A0A178A3A7</accession>
<evidence type="ECO:0000313" key="2">
    <source>
        <dbReference type="EMBL" id="OAK74685.1"/>
    </source>
</evidence>
<evidence type="ECO:0008006" key="4">
    <source>
        <dbReference type="Google" id="ProtNLM"/>
    </source>
</evidence>
<dbReference type="RefSeq" id="WP_057983129.1">
    <property type="nucleotide sequence ID" value="NZ_LDJR01000021.1"/>
</dbReference>
<dbReference type="EMBL" id="LDJR01000021">
    <property type="protein sequence ID" value="OAK74685.1"/>
    <property type="molecule type" value="Genomic_DNA"/>
</dbReference>
<name>A0A178A3A7_9BACI</name>
<comment type="caution">
    <text evidence="2">The sequence shown here is derived from an EMBL/GenBank/DDBJ whole genome shotgun (WGS) entry which is preliminary data.</text>
</comment>
<dbReference type="PATRIC" id="fig|217031.6.peg.812"/>
<dbReference type="Gene3D" id="3.30.1490.480">
    <property type="entry name" value="Endolytic murein transglycosylase"/>
    <property type="match status" value="1"/>
</dbReference>
<reference evidence="2 3" key="1">
    <citation type="submission" date="2015-05" db="EMBL/GenBank/DDBJ databases">
        <title>Comparison of genome.</title>
        <authorList>
            <person name="Zheng Z."/>
            <person name="Sun M."/>
        </authorList>
    </citation>
    <scope>NUCLEOTIDE SEQUENCE [LARGE SCALE GENOMIC DNA]</scope>
    <source>
        <strain evidence="2 3">G25-74</strain>
    </source>
</reference>
<evidence type="ECO:0000313" key="3">
    <source>
        <dbReference type="Proteomes" id="UP000077881"/>
    </source>
</evidence>
<keyword evidence="1" id="KW-0175">Coiled coil</keyword>
<evidence type="ECO:0000256" key="1">
    <source>
        <dbReference type="SAM" id="Coils"/>
    </source>
</evidence>
<gene>
    <name evidence="2" type="ORF">ABB05_03725</name>
</gene>
<organism evidence="2 3">
    <name type="scientific">Lederbergia galactosidilytica</name>
    <dbReference type="NCBI Taxonomy" id="217031"/>
    <lineage>
        <taxon>Bacteria</taxon>
        <taxon>Bacillati</taxon>
        <taxon>Bacillota</taxon>
        <taxon>Bacilli</taxon>
        <taxon>Bacillales</taxon>
        <taxon>Bacillaceae</taxon>
        <taxon>Lederbergia</taxon>
    </lineage>
</organism>
<proteinExistence type="predicted"/>